<name>A0A1H9FJM6_9ACTN</name>
<evidence type="ECO:0000256" key="4">
    <source>
        <dbReference type="ARBA" id="ARBA00023125"/>
    </source>
</evidence>
<dbReference type="InterPro" id="IPR011990">
    <property type="entry name" value="TPR-like_helical_dom_sf"/>
</dbReference>
<dbReference type="GO" id="GO:0000160">
    <property type="term" value="P:phosphorelay signal transduction system"/>
    <property type="evidence" value="ECO:0007669"/>
    <property type="project" value="UniProtKB-KW"/>
</dbReference>
<organism evidence="9 10">
    <name type="scientific">Streptomyces radiopugnans</name>
    <dbReference type="NCBI Taxonomy" id="403935"/>
    <lineage>
        <taxon>Bacteria</taxon>
        <taxon>Bacillati</taxon>
        <taxon>Actinomycetota</taxon>
        <taxon>Actinomycetes</taxon>
        <taxon>Kitasatosporales</taxon>
        <taxon>Streptomycetaceae</taxon>
        <taxon>Streptomyces</taxon>
    </lineage>
</organism>
<evidence type="ECO:0000256" key="5">
    <source>
        <dbReference type="ARBA" id="ARBA00023163"/>
    </source>
</evidence>
<dbReference type="InterPro" id="IPR019734">
    <property type="entry name" value="TPR_rpt"/>
</dbReference>
<accession>A0A1H9FJM6</accession>
<dbReference type="EMBL" id="FOET01000007">
    <property type="protein sequence ID" value="SEQ38124.1"/>
    <property type="molecule type" value="Genomic_DNA"/>
</dbReference>
<dbReference type="AlphaFoldDB" id="A0A1H9FJM6"/>
<dbReference type="Pfam" id="PF00486">
    <property type="entry name" value="Trans_reg_C"/>
    <property type="match status" value="1"/>
</dbReference>
<dbReference type="PANTHER" id="PTHR35807">
    <property type="entry name" value="TRANSCRIPTIONAL REGULATOR REDD-RELATED"/>
    <property type="match status" value="1"/>
</dbReference>
<keyword evidence="2" id="KW-0902">Two-component regulatory system</keyword>
<feature type="region of interest" description="Disordered" evidence="7">
    <location>
        <begin position="250"/>
        <end position="313"/>
    </location>
</feature>
<feature type="DNA-binding region" description="OmpR/PhoB-type" evidence="6">
    <location>
        <begin position="1"/>
        <end position="96"/>
    </location>
</feature>
<dbReference type="PROSITE" id="PS51755">
    <property type="entry name" value="OMPR_PHOB"/>
    <property type="match status" value="1"/>
</dbReference>
<dbReference type="SMART" id="SM01043">
    <property type="entry name" value="BTAD"/>
    <property type="match status" value="1"/>
</dbReference>
<dbReference type="InterPro" id="IPR001867">
    <property type="entry name" value="OmpR/PhoB-type_DNA-bd"/>
</dbReference>
<dbReference type="InterPro" id="IPR027417">
    <property type="entry name" value="P-loop_NTPase"/>
</dbReference>
<reference evidence="9 10" key="1">
    <citation type="submission" date="2016-10" db="EMBL/GenBank/DDBJ databases">
        <authorList>
            <person name="de Groot N.N."/>
        </authorList>
    </citation>
    <scope>NUCLEOTIDE SEQUENCE [LARGE SCALE GENOMIC DNA]</scope>
    <source>
        <strain evidence="9 10">CGMCC 4.3519</strain>
    </source>
</reference>
<dbReference type="InterPro" id="IPR005158">
    <property type="entry name" value="BTAD"/>
</dbReference>
<feature type="compositionally biased region" description="Pro residues" evidence="7">
    <location>
        <begin position="293"/>
        <end position="308"/>
    </location>
</feature>
<evidence type="ECO:0000256" key="6">
    <source>
        <dbReference type="PROSITE-ProRule" id="PRU01091"/>
    </source>
</evidence>
<evidence type="ECO:0000259" key="8">
    <source>
        <dbReference type="PROSITE" id="PS51755"/>
    </source>
</evidence>
<keyword evidence="5" id="KW-0804">Transcription</keyword>
<dbReference type="SMART" id="SM00862">
    <property type="entry name" value="Trans_reg_C"/>
    <property type="match status" value="1"/>
</dbReference>
<dbReference type="SUPFAM" id="SSF48452">
    <property type="entry name" value="TPR-like"/>
    <property type="match status" value="3"/>
</dbReference>
<dbReference type="SMART" id="SM00028">
    <property type="entry name" value="TPR"/>
    <property type="match status" value="4"/>
</dbReference>
<dbReference type="STRING" id="403935.SAMN05216481_10747"/>
<dbReference type="GO" id="GO:0003677">
    <property type="term" value="F:DNA binding"/>
    <property type="evidence" value="ECO:0007669"/>
    <property type="project" value="UniProtKB-UniRule"/>
</dbReference>
<evidence type="ECO:0000313" key="9">
    <source>
        <dbReference type="EMBL" id="SEQ38124.1"/>
    </source>
</evidence>
<dbReference type="GO" id="GO:0006355">
    <property type="term" value="P:regulation of DNA-templated transcription"/>
    <property type="evidence" value="ECO:0007669"/>
    <property type="project" value="InterPro"/>
</dbReference>
<dbReference type="SUPFAM" id="SSF46894">
    <property type="entry name" value="C-terminal effector domain of the bipartite response regulators"/>
    <property type="match status" value="1"/>
</dbReference>
<keyword evidence="3" id="KW-0805">Transcription regulation</keyword>
<dbReference type="InterPro" id="IPR002182">
    <property type="entry name" value="NB-ARC"/>
</dbReference>
<dbReference type="Gene3D" id="3.40.50.300">
    <property type="entry name" value="P-loop containing nucleotide triphosphate hydrolases"/>
    <property type="match status" value="1"/>
</dbReference>
<dbReference type="GO" id="GO:0043531">
    <property type="term" value="F:ADP binding"/>
    <property type="evidence" value="ECO:0007669"/>
    <property type="project" value="InterPro"/>
</dbReference>
<dbReference type="InterPro" id="IPR036388">
    <property type="entry name" value="WH-like_DNA-bd_sf"/>
</dbReference>
<keyword evidence="10" id="KW-1185">Reference proteome</keyword>
<evidence type="ECO:0000256" key="3">
    <source>
        <dbReference type="ARBA" id="ARBA00023015"/>
    </source>
</evidence>
<proteinExistence type="inferred from homology"/>
<dbReference type="Proteomes" id="UP000199055">
    <property type="component" value="Unassembled WGS sequence"/>
</dbReference>
<keyword evidence="4 6" id="KW-0238">DNA-binding</keyword>
<dbReference type="PRINTS" id="PR00364">
    <property type="entry name" value="DISEASERSIST"/>
</dbReference>
<dbReference type="RefSeq" id="WP_143071776.1">
    <property type="nucleotide sequence ID" value="NZ_FOET01000007.1"/>
</dbReference>
<comment type="similarity">
    <text evidence="1">Belongs to the AfsR/DnrI/RedD regulatory family.</text>
</comment>
<feature type="compositionally biased region" description="Low complexity" evidence="7">
    <location>
        <begin position="273"/>
        <end position="292"/>
    </location>
</feature>
<evidence type="ECO:0000313" key="10">
    <source>
        <dbReference type="Proteomes" id="UP000199055"/>
    </source>
</evidence>
<feature type="domain" description="OmpR/PhoB-type" evidence="8">
    <location>
        <begin position="1"/>
        <end position="96"/>
    </location>
</feature>
<protein>
    <submittedName>
        <fullName evidence="9">DNA-binding transcriptional activator of the SARP family</fullName>
    </submittedName>
</protein>
<sequence length="1054" mass="112239">MELGILGPVEIRRHDGARLGPRAGRERSLLALLVLNTGYVLPHDRIVDLLWEDPPGSARAQVYNLVSGLRRRLRTDAGGAGREALVTTDGGYLLRSGTHTTDLAVFRDHASRGRGEAEAGRFGRAAELLSAALGCWRGTALSGCSEPFVPAARQGLEEERWRTVEALLDARLALGEYERVLAEVDPLLARQPHREDLYRRRMLALAGQGRRADALACYREAYRRLGDDLGVGPGAQLRELHRRILEGAAVGAPDGADGPGGAGAVRRERRGGPAEPADAPAEAAPVAAARTAPPAPSSPPAPPSPVPRQLPAVTGSLYGRGRLLNGVRAALRGGGITVPVVVLTGPGGAGKTAAALHAGHALADEFPGGQLHADLRGSQETPADPYDTAARLLRGLGADGQDIPADPEERTAELRSRLAGRRVLLLLDDVRDEAQLRPLLPGTADCAVLATSRRRLTALAGARTFTVSTLAPQDAVLLLTRLVGTGRTAAEPAATAEVARLCGHLPLALCIAGARLAARPDWTIGGFRDRLARHRRRLDQLAVGDLDVRAGIALGYRSLAPDLRTALRRLGLLDTRSVPAWVLGVLAGRPDGTADRLTDQLVERHLLEAVGTDRAGQPRFRLHVLVHDFAAERALAEDSPAEREAAVLRVLRAWAALASRAAERLGHGGALDPVEGAGEPPADAARAARRRPADWFSAEQANLISAVSLAARLRRPELAADLALQVGGHLLLRFYEKEREEVVRTAIGCWGEDAAGDRRLCRLYFALCWTLYQQDRYEELLRTAERALAAARDLGDPEIVADATWQVAKATALKGRLPEAAEHYGRSVRECERLDLSDRARVYSLTGLANTLADLGDAAGAVDHYRRALERHTAADRTRVVMLLRCAEAVADRGDGPEALGLLAEAGRITAGIGDEVGAAHVERVRALVAVLGHDWPRARSALVSALEVLRAHNEASGTAQALRSLGDTEIGAGRTEEACGALREALSLYRGMRAPVEIARTEARLSAALVLAGEPPSAGGHAAAFRSALDRYGLPPASLRLPPHVRRLLPAAD</sequence>
<evidence type="ECO:0000256" key="1">
    <source>
        <dbReference type="ARBA" id="ARBA00005820"/>
    </source>
</evidence>
<evidence type="ECO:0000256" key="2">
    <source>
        <dbReference type="ARBA" id="ARBA00023012"/>
    </source>
</evidence>
<dbReference type="Gene3D" id="1.10.10.10">
    <property type="entry name" value="Winged helix-like DNA-binding domain superfamily/Winged helix DNA-binding domain"/>
    <property type="match status" value="1"/>
</dbReference>
<dbReference type="InterPro" id="IPR016032">
    <property type="entry name" value="Sig_transdc_resp-reg_C-effctor"/>
</dbReference>
<gene>
    <name evidence="9" type="ORF">SAMN05216481_10747</name>
</gene>
<dbReference type="CDD" id="cd15831">
    <property type="entry name" value="BTAD"/>
    <property type="match status" value="1"/>
</dbReference>
<dbReference type="SUPFAM" id="SSF52540">
    <property type="entry name" value="P-loop containing nucleoside triphosphate hydrolases"/>
    <property type="match status" value="1"/>
</dbReference>
<dbReference type="InterPro" id="IPR051677">
    <property type="entry name" value="AfsR-DnrI-RedD_regulator"/>
</dbReference>
<dbReference type="Pfam" id="PF03704">
    <property type="entry name" value="BTAD"/>
    <property type="match status" value="1"/>
</dbReference>
<dbReference type="Pfam" id="PF00931">
    <property type="entry name" value="NB-ARC"/>
    <property type="match status" value="1"/>
</dbReference>
<dbReference type="Gene3D" id="1.25.40.10">
    <property type="entry name" value="Tetratricopeptide repeat domain"/>
    <property type="match status" value="3"/>
</dbReference>
<evidence type="ECO:0000256" key="7">
    <source>
        <dbReference type="SAM" id="MobiDB-lite"/>
    </source>
</evidence>
<dbReference type="PANTHER" id="PTHR35807:SF1">
    <property type="entry name" value="TRANSCRIPTIONAL REGULATOR REDD"/>
    <property type="match status" value="1"/>
</dbReference>